<feature type="domain" description="EamA" evidence="2">
    <location>
        <begin position="9"/>
        <end position="137"/>
    </location>
</feature>
<feature type="transmembrane region" description="Helical" evidence="1">
    <location>
        <begin position="214"/>
        <end position="233"/>
    </location>
</feature>
<dbReference type="Pfam" id="PF00892">
    <property type="entry name" value="EamA"/>
    <property type="match status" value="1"/>
</dbReference>
<accession>A0A1I3GAB6</accession>
<dbReference type="InterPro" id="IPR037185">
    <property type="entry name" value="EmrE-like"/>
</dbReference>
<dbReference type="RefSeq" id="WP_092775806.1">
    <property type="nucleotide sequence ID" value="NZ_FORA01000001.1"/>
</dbReference>
<organism evidence="3 4">
    <name type="scientific">Jannaschia pohangensis</name>
    <dbReference type="NCBI Taxonomy" id="390807"/>
    <lineage>
        <taxon>Bacteria</taxon>
        <taxon>Pseudomonadati</taxon>
        <taxon>Pseudomonadota</taxon>
        <taxon>Alphaproteobacteria</taxon>
        <taxon>Rhodobacterales</taxon>
        <taxon>Roseobacteraceae</taxon>
        <taxon>Jannaschia</taxon>
    </lineage>
</organism>
<feature type="transmembrane region" description="Helical" evidence="1">
    <location>
        <begin position="69"/>
        <end position="89"/>
    </location>
</feature>
<dbReference type="SUPFAM" id="SSF103481">
    <property type="entry name" value="Multidrug resistance efflux transporter EmrE"/>
    <property type="match status" value="2"/>
</dbReference>
<evidence type="ECO:0000313" key="3">
    <source>
        <dbReference type="EMBL" id="SFI20409.1"/>
    </source>
</evidence>
<keyword evidence="1" id="KW-0812">Transmembrane</keyword>
<sequence length="295" mass="30891">MQNRPLASASLILVAMAIIGFIDQYVQVIAETSSLWTFHLLRSVMMFALAGVFLVLTGRRLRVLNWRGVLGRSAFNSTAMIIYFGSLGFMPVAQAAAGLFTAPLWVLLFSVALFGLRVGPVRVLAVVIGFAGVLLVLSPDVSSITALTFIPVVAGAFYAVSAIATRAWCAGEDALGLTLGIFGFMALWGLGGVILSGGGDSFLSRGWVMPTPQVWGLIAMQAVGSLVAVVLLVRGYQLAEASVASMFEFSVLGFSALFGWLLLGQATGALGLTGLALIALAGSMIALRGRQVQVA</sequence>
<feature type="transmembrane region" description="Helical" evidence="1">
    <location>
        <begin position="269"/>
        <end position="287"/>
    </location>
</feature>
<evidence type="ECO:0000256" key="1">
    <source>
        <dbReference type="SAM" id="Phobius"/>
    </source>
</evidence>
<gene>
    <name evidence="3" type="ORF">SAMN04488095_0111</name>
</gene>
<dbReference type="EMBL" id="FORA01000001">
    <property type="protein sequence ID" value="SFI20409.1"/>
    <property type="molecule type" value="Genomic_DNA"/>
</dbReference>
<dbReference type="PANTHER" id="PTHR22911:SF135">
    <property type="entry name" value="BLR4310 PROTEIN"/>
    <property type="match status" value="1"/>
</dbReference>
<evidence type="ECO:0000313" key="4">
    <source>
        <dbReference type="Proteomes" id="UP000199110"/>
    </source>
</evidence>
<feature type="transmembrane region" description="Helical" evidence="1">
    <location>
        <begin position="175"/>
        <end position="194"/>
    </location>
</feature>
<name>A0A1I3GAB6_9RHOB</name>
<evidence type="ECO:0000259" key="2">
    <source>
        <dbReference type="Pfam" id="PF00892"/>
    </source>
</evidence>
<dbReference type="PANTHER" id="PTHR22911">
    <property type="entry name" value="ACYL-MALONYL CONDENSING ENZYME-RELATED"/>
    <property type="match status" value="1"/>
</dbReference>
<feature type="transmembrane region" description="Helical" evidence="1">
    <location>
        <begin position="144"/>
        <end position="163"/>
    </location>
</feature>
<dbReference type="GO" id="GO:0016020">
    <property type="term" value="C:membrane"/>
    <property type="evidence" value="ECO:0007669"/>
    <property type="project" value="InterPro"/>
</dbReference>
<dbReference type="OrthoDB" id="9812899at2"/>
<keyword evidence="1" id="KW-0472">Membrane</keyword>
<reference evidence="3 4" key="1">
    <citation type="submission" date="2016-10" db="EMBL/GenBank/DDBJ databases">
        <authorList>
            <person name="de Groot N.N."/>
        </authorList>
    </citation>
    <scope>NUCLEOTIDE SEQUENCE [LARGE SCALE GENOMIC DNA]</scope>
    <source>
        <strain evidence="3 4">DSM 19073</strain>
    </source>
</reference>
<protein>
    <submittedName>
        <fullName evidence="3">EamA-like transporter family protein</fullName>
    </submittedName>
</protein>
<proteinExistence type="predicted"/>
<feature type="transmembrane region" description="Helical" evidence="1">
    <location>
        <begin position="121"/>
        <end position="138"/>
    </location>
</feature>
<dbReference type="Proteomes" id="UP000199110">
    <property type="component" value="Unassembled WGS sequence"/>
</dbReference>
<feature type="transmembrane region" description="Helical" evidence="1">
    <location>
        <begin position="7"/>
        <end position="30"/>
    </location>
</feature>
<dbReference type="STRING" id="390807.SAMN04488095_0111"/>
<feature type="transmembrane region" description="Helical" evidence="1">
    <location>
        <begin position="95"/>
        <end position="114"/>
    </location>
</feature>
<feature type="transmembrane region" description="Helical" evidence="1">
    <location>
        <begin position="36"/>
        <end position="57"/>
    </location>
</feature>
<keyword evidence="1" id="KW-1133">Transmembrane helix</keyword>
<keyword evidence="4" id="KW-1185">Reference proteome</keyword>
<dbReference type="InterPro" id="IPR000620">
    <property type="entry name" value="EamA_dom"/>
</dbReference>
<feature type="transmembrane region" description="Helical" evidence="1">
    <location>
        <begin position="245"/>
        <end position="263"/>
    </location>
</feature>
<dbReference type="AlphaFoldDB" id="A0A1I3GAB6"/>